<accession>A0A6J4NHN5</accession>
<feature type="region of interest" description="Disordered" evidence="1">
    <location>
        <begin position="1"/>
        <end position="21"/>
    </location>
</feature>
<feature type="non-terminal residue" evidence="2">
    <location>
        <position position="98"/>
    </location>
</feature>
<name>A0A6J4NHN5_9ACTN</name>
<dbReference type="AlphaFoldDB" id="A0A6J4NHN5"/>
<gene>
    <name evidence="2" type="ORF">AVDCRST_MAG06-1092</name>
</gene>
<feature type="region of interest" description="Disordered" evidence="1">
    <location>
        <begin position="34"/>
        <end position="98"/>
    </location>
</feature>
<dbReference type="EMBL" id="CADCUP010000075">
    <property type="protein sequence ID" value="CAA9383128.1"/>
    <property type="molecule type" value="Genomic_DNA"/>
</dbReference>
<organism evidence="2">
    <name type="scientific">uncultured Nocardioides sp</name>
    <dbReference type="NCBI Taxonomy" id="198441"/>
    <lineage>
        <taxon>Bacteria</taxon>
        <taxon>Bacillati</taxon>
        <taxon>Actinomycetota</taxon>
        <taxon>Actinomycetes</taxon>
        <taxon>Propionibacteriales</taxon>
        <taxon>Nocardioidaceae</taxon>
        <taxon>Nocardioides</taxon>
        <taxon>environmental samples</taxon>
    </lineage>
</organism>
<proteinExistence type="predicted"/>
<protein>
    <submittedName>
        <fullName evidence="2">Uncharacterized protein</fullName>
    </submittedName>
</protein>
<sequence>WPPTTSAGWWSTGGAGVARTPTCPTTYVERCSRTSGAAGRGCGPPAGTRRRWRRRAGVRSWRRRGSGSGVSRGGSSRRPGAGRGGRPRWRTWRGSMDL</sequence>
<feature type="compositionally biased region" description="Basic residues" evidence="1">
    <location>
        <begin position="48"/>
        <end position="65"/>
    </location>
</feature>
<evidence type="ECO:0000313" key="2">
    <source>
        <dbReference type="EMBL" id="CAA9383128.1"/>
    </source>
</evidence>
<evidence type="ECO:0000256" key="1">
    <source>
        <dbReference type="SAM" id="MobiDB-lite"/>
    </source>
</evidence>
<reference evidence="2" key="1">
    <citation type="submission" date="2020-02" db="EMBL/GenBank/DDBJ databases">
        <authorList>
            <person name="Meier V. D."/>
        </authorList>
    </citation>
    <scope>NUCLEOTIDE SEQUENCE</scope>
    <source>
        <strain evidence="2">AVDCRST_MAG06</strain>
    </source>
</reference>
<feature type="non-terminal residue" evidence="2">
    <location>
        <position position="1"/>
    </location>
</feature>